<dbReference type="AlphaFoldDB" id="A0A1N7JXF1"/>
<dbReference type="NCBIfam" id="NF033788">
    <property type="entry name" value="HTH_metalloreg"/>
    <property type="match status" value="1"/>
</dbReference>
<evidence type="ECO:0000256" key="2">
    <source>
        <dbReference type="ARBA" id="ARBA00023125"/>
    </source>
</evidence>
<keyword evidence="3" id="KW-0804">Transcription</keyword>
<evidence type="ECO:0000313" key="6">
    <source>
        <dbReference type="Proteomes" id="UP000186292"/>
    </source>
</evidence>
<protein>
    <submittedName>
        <fullName evidence="5">Transcriptional regulator, ArsR family</fullName>
    </submittedName>
</protein>
<dbReference type="Proteomes" id="UP000186292">
    <property type="component" value="Unassembled WGS sequence"/>
</dbReference>
<keyword evidence="6" id="KW-1185">Reference proteome</keyword>
<dbReference type="PRINTS" id="PR00778">
    <property type="entry name" value="HTHARSR"/>
</dbReference>
<evidence type="ECO:0000313" key="5">
    <source>
        <dbReference type="EMBL" id="SIS54008.1"/>
    </source>
</evidence>
<dbReference type="InterPro" id="IPR011991">
    <property type="entry name" value="ArsR-like_HTH"/>
</dbReference>
<keyword evidence="2" id="KW-0238">DNA-binding</keyword>
<dbReference type="EMBL" id="FTOF01000012">
    <property type="protein sequence ID" value="SIS54008.1"/>
    <property type="molecule type" value="Genomic_DNA"/>
</dbReference>
<dbReference type="RefSeq" id="WP_076599730.1">
    <property type="nucleotide sequence ID" value="NZ_CP046976.1"/>
</dbReference>
<keyword evidence="1" id="KW-0805">Transcription regulation</keyword>
<feature type="domain" description="HTH arsR-type" evidence="4">
    <location>
        <begin position="5"/>
        <end position="100"/>
    </location>
</feature>
<sequence>MEDWEHDVNILAWTPVFKTLSDPTRLALLSAIHFAGPEQLAVSELSDLTGTKMATTSAALRAMEKTGVVRSIRDGRSIYYAIADEQVHTVLHWIGATHKH</sequence>
<dbReference type="STRING" id="1161099.SAMN05444817_11213"/>
<dbReference type="InterPro" id="IPR036388">
    <property type="entry name" value="WH-like_DNA-bd_sf"/>
</dbReference>
<dbReference type="OrthoDB" id="9810923at2"/>
<dbReference type="SUPFAM" id="SSF46785">
    <property type="entry name" value="Winged helix' DNA-binding domain"/>
    <property type="match status" value="1"/>
</dbReference>
<dbReference type="PANTHER" id="PTHR43132:SF2">
    <property type="entry name" value="ARSENICAL RESISTANCE OPERON REPRESSOR ARSR-RELATED"/>
    <property type="match status" value="1"/>
</dbReference>
<name>A0A1N7JXF1_9CORY</name>
<dbReference type="InterPro" id="IPR036390">
    <property type="entry name" value="WH_DNA-bd_sf"/>
</dbReference>
<proteinExistence type="predicted"/>
<dbReference type="PROSITE" id="PS50987">
    <property type="entry name" value="HTH_ARSR_2"/>
    <property type="match status" value="1"/>
</dbReference>
<evidence type="ECO:0000259" key="4">
    <source>
        <dbReference type="PROSITE" id="PS50987"/>
    </source>
</evidence>
<dbReference type="InterPro" id="IPR001845">
    <property type="entry name" value="HTH_ArsR_DNA-bd_dom"/>
</dbReference>
<dbReference type="SMART" id="SM00418">
    <property type="entry name" value="HTH_ARSR"/>
    <property type="match status" value="1"/>
</dbReference>
<dbReference type="Gene3D" id="1.10.10.10">
    <property type="entry name" value="Winged helix-like DNA-binding domain superfamily/Winged helix DNA-binding domain"/>
    <property type="match status" value="1"/>
</dbReference>
<evidence type="ECO:0000256" key="1">
    <source>
        <dbReference type="ARBA" id="ARBA00023015"/>
    </source>
</evidence>
<dbReference type="GO" id="GO:0003677">
    <property type="term" value="F:DNA binding"/>
    <property type="evidence" value="ECO:0007669"/>
    <property type="project" value="UniProtKB-KW"/>
</dbReference>
<dbReference type="GO" id="GO:0003700">
    <property type="term" value="F:DNA-binding transcription factor activity"/>
    <property type="evidence" value="ECO:0007669"/>
    <property type="project" value="InterPro"/>
</dbReference>
<dbReference type="Pfam" id="PF12840">
    <property type="entry name" value="HTH_20"/>
    <property type="match status" value="1"/>
</dbReference>
<dbReference type="PANTHER" id="PTHR43132">
    <property type="entry name" value="ARSENICAL RESISTANCE OPERON REPRESSOR ARSR-RELATED"/>
    <property type="match status" value="1"/>
</dbReference>
<dbReference type="InterPro" id="IPR051011">
    <property type="entry name" value="Metal_resp_trans_reg"/>
</dbReference>
<accession>A0A1N7JXF1</accession>
<dbReference type="CDD" id="cd00090">
    <property type="entry name" value="HTH_ARSR"/>
    <property type="match status" value="1"/>
</dbReference>
<organism evidence="5 6">
    <name type="scientific">Corynebacterium appendicis CIP 107643</name>
    <dbReference type="NCBI Taxonomy" id="1161099"/>
    <lineage>
        <taxon>Bacteria</taxon>
        <taxon>Bacillati</taxon>
        <taxon>Actinomycetota</taxon>
        <taxon>Actinomycetes</taxon>
        <taxon>Mycobacteriales</taxon>
        <taxon>Corynebacteriaceae</taxon>
        <taxon>Corynebacterium</taxon>
    </lineage>
</organism>
<gene>
    <name evidence="5" type="ORF">SAMN05444817_11213</name>
</gene>
<evidence type="ECO:0000256" key="3">
    <source>
        <dbReference type="ARBA" id="ARBA00023163"/>
    </source>
</evidence>
<reference evidence="6" key="1">
    <citation type="submission" date="2017-01" db="EMBL/GenBank/DDBJ databases">
        <authorList>
            <person name="Varghese N."/>
            <person name="Submissions S."/>
        </authorList>
    </citation>
    <scope>NUCLEOTIDE SEQUENCE [LARGE SCALE GENOMIC DNA]</scope>
    <source>
        <strain evidence="6">DSM 44531</strain>
    </source>
</reference>